<evidence type="ECO:0000259" key="1">
    <source>
        <dbReference type="Pfam" id="PF02464"/>
    </source>
</evidence>
<comment type="caution">
    <text evidence="2">The sequence shown here is derived from an EMBL/GenBank/DDBJ whole genome shotgun (WGS) entry which is preliminary data.</text>
</comment>
<dbReference type="Gene3D" id="3.90.950.20">
    <property type="entry name" value="CinA-like"/>
    <property type="match status" value="1"/>
</dbReference>
<accession>A0ABV7NFR9</accession>
<dbReference type="EMBL" id="JBHRVU010000004">
    <property type="protein sequence ID" value="MFC3441583.1"/>
    <property type="molecule type" value="Genomic_DNA"/>
</dbReference>
<name>A0ABV7NFR9_9SPHN</name>
<protein>
    <submittedName>
        <fullName evidence="2">CinA family protein</fullName>
    </submittedName>
</protein>
<gene>
    <name evidence="2" type="ORF">ACFOKF_10350</name>
</gene>
<dbReference type="InterPro" id="IPR008136">
    <property type="entry name" value="CinA_C"/>
</dbReference>
<dbReference type="RefSeq" id="WP_298397165.1">
    <property type="nucleotide sequence ID" value="NZ_JBHRVU010000004.1"/>
</dbReference>
<sequence length="170" mass="17394">MIDTVLPAELVALAEKVIIANRRAGRTVSVAESCTGGLVSAALTEIAGSSDVFDAGFITYSNDMKAELLKVSHDVLDTFGAVSIATAWAMAQGALNKSHSHVAVAITGIAGPGGGSEQKPVGTVVFARAERGASPDKVVADMHHFENNGRGGVRLQAALCALELLLPEGA</sequence>
<proteinExistence type="predicted"/>
<dbReference type="InterPro" id="IPR036653">
    <property type="entry name" value="CinA-like_C"/>
</dbReference>
<evidence type="ECO:0000313" key="2">
    <source>
        <dbReference type="EMBL" id="MFC3441583.1"/>
    </source>
</evidence>
<dbReference type="NCBIfam" id="TIGR00199">
    <property type="entry name" value="PncC_domain"/>
    <property type="match status" value="1"/>
</dbReference>
<keyword evidence="3" id="KW-1185">Reference proteome</keyword>
<dbReference type="Pfam" id="PF02464">
    <property type="entry name" value="CinA"/>
    <property type="match status" value="1"/>
</dbReference>
<organism evidence="2 3">
    <name type="scientific">Sphingobium rhizovicinum</name>
    <dbReference type="NCBI Taxonomy" id="432308"/>
    <lineage>
        <taxon>Bacteria</taxon>
        <taxon>Pseudomonadati</taxon>
        <taxon>Pseudomonadota</taxon>
        <taxon>Alphaproteobacteria</taxon>
        <taxon>Sphingomonadales</taxon>
        <taxon>Sphingomonadaceae</taxon>
        <taxon>Sphingobium</taxon>
    </lineage>
</organism>
<dbReference type="SUPFAM" id="SSF142433">
    <property type="entry name" value="CinA-like"/>
    <property type="match status" value="1"/>
</dbReference>
<dbReference type="Proteomes" id="UP001595681">
    <property type="component" value="Unassembled WGS sequence"/>
</dbReference>
<evidence type="ECO:0000313" key="3">
    <source>
        <dbReference type="Proteomes" id="UP001595681"/>
    </source>
</evidence>
<reference evidence="3" key="1">
    <citation type="journal article" date="2019" name="Int. J. Syst. Evol. Microbiol.">
        <title>The Global Catalogue of Microorganisms (GCM) 10K type strain sequencing project: providing services to taxonomists for standard genome sequencing and annotation.</title>
        <authorList>
            <consortium name="The Broad Institute Genomics Platform"/>
            <consortium name="The Broad Institute Genome Sequencing Center for Infectious Disease"/>
            <person name="Wu L."/>
            <person name="Ma J."/>
        </authorList>
    </citation>
    <scope>NUCLEOTIDE SEQUENCE [LARGE SCALE GENOMIC DNA]</scope>
    <source>
        <strain evidence="3">CCM 7491</strain>
    </source>
</reference>
<feature type="domain" description="CinA C-terminal" evidence="1">
    <location>
        <begin position="12"/>
        <end position="166"/>
    </location>
</feature>